<reference evidence="9 10" key="1">
    <citation type="submission" date="2019-03" db="EMBL/GenBank/DDBJ databases">
        <title>Genomic Encyclopedia of Type Strains, Phase IV (KMG-IV): sequencing the most valuable type-strain genomes for metagenomic binning, comparative biology and taxonomic classification.</title>
        <authorList>
            <person name="Goeker M."/>
        </authorList>
    </citation>
    <scope>NUCLEOTIDE SEQUENCE [LARGE SCALE GENOMIC DNA]</scope>
    <source>
        <strain evidence="9 10">LX-B</strain>
    </source>
</reference>
<feature type="domain" description="SpoVT-AbrB" evidence="8">
    <location>
        <begin position="5"/>
        <end position="47"/>
    </location>
</feature>
<keyword evidence="10" id="KW-1185">Reference proteome</keyword>
<dbReference type="InterPro" id="IPR035644">
    <property type="entry name" value="MraZ_C"/>
</dbReference>
<dbReference type="InterPro" id="IPR007159">
    <property type="entry name" value="SpoVT-AbrB_dom"/>
</dbReference>
<evidence type="ECO:0000256" key="2">
    <source>
        <dbReference type="ARBA" id="ARBA00022490"/>
    </source>
</evidence>
<dbReference type="NCBIfam" id="TIGR00242">
    <property type="entry name" value="division/cell wall cluster transcriptional repressor MraZ"/>
    <property type="match status" value="1"/>
</dbReference>
<dbReference type="CDD" id="cd16320">
    <property type="entry name" value="MraZ_N"/>
    <property type="match status" value="1"/>
</dbReference>
<dbReference type="GO" id="GO:2000143">
    <property type="term" value="P:negative regulation of DNA-templated transcription initiation"/>
    <property type="evidence" value="ECO:0007669"/>
    <property type="project" value="TreeGrafter"/>
</dbReference>
<dbReference type="OrthoDB" id="9807753at2"/>
<dbReference type="EMBL" id="SLUN01000043">
    <property type="protein sequence ID" value="TCL58272.1"/>
    <property type="molecule type" value="Genomic_DNA"/>
</dbReference>
<dbReference type="SUPFAM" id="SSF89447">
    <property type="entry name" value="AbrB/MazE/MraZ-like"/>
    <property type="match status" value="1"/>
</dbReference>
<evidence type="ECO:0000313" key="9">
    <source>
        <dbReference type="EMBL" id="TCL58272.1"/>
    </source>
</evidence>
<evidence type="ECO:0000256" key="4">
    <source>
        <dbReference type="ARBA" id="ARBA00023015"/>
    </source>
</evidence>
<proteinExistence type="inferred from homology"/>
<dbReference type="GO" id="GO:0005737">
    <property type="term" value="C:cytoplasm"/>
    <property type="evidence" value="ECO:0007669"/>
    <property type="project" value="UniProtKB-UniRule"/>
</dbReference>
<dbReference type="InterPro" id="IPR037914">
    <property type="entry name" value="SpoVT-AbrB_sf"/>
</dbReference>
<dbReference type="PROSITE" id="PS51740">
    <property type="entry name" value="SPOVT_ABRB"/>
    <property type="match status" value="2"/>
</dbReference>
<dbReference type="RefSeq" id="WP_132016883.1">
    <property type="nucleotide sequence ID" value="NZ_SLUN01000043.1"/>
</dbReference>
<dbReference type="HAMAP" id="MF_01008">
    <property type="entry name" value="MraZ"/>
    <property type="match status" value="1"/>
</dbReference>
<comment type="subcellular location">
    <subcellularLocation>
        <location evidence="7">Cytoplasm</location>
        <location evidence="7">Nucleoid</location>
    </subcellularLocation>
</comment>
<evidence type="ECO:0000256" key="6">
    <source>
        <dbReference type="ARBA" id="ARBA00023163"/>
    </source>
</evidence>
<evidence type="ECO:0000256" key="5">
    <source>
        <dbReference type="ARBA" id="ARBA00023125"/>
    </source>
</evidence>
<keyword evidence="6 7" id="KW-0804">Transcription</keyword>
<comment type="subunit">
    <text evidence="7">Forms oligomers.</text>
</comment>
<evidence type="ECO:0000259" key="8">
    <source>
        <dbReference type="PROSITE" id="PS51740"/>
    </source>
</evidence>
<dbReference type="PANTHER" id="PTHR34701:SF1">
    <property type="entry name" value="TRANSCRIPTIONAL REGULATOR MRAZ"/>
    <property type="match status" value="1"/>
</dbReference>
<name>A0A4R1QZ58_HYDET</name>
<comment type="caution">
    <text evidence="9">The sequence shown here is derived from an EMBL/GenBank/DDBJ whole genome shotgun (WGS) entry which is preliminary data.</text>
</comment>
<evidence type="ECO:0000256" key="1">
    <source>
        <dbReference type="ARBA" id="ARBA00013860"/>
    </source>
</evidence>
<keyword evidence="5 7" id="KW-0238">DNA-binding</keyword>
<sequence length="142" mass="16698">MLIGEYQHSLDEKGRLIVPAKFREDLGEKFIVTRGFDRALFVYSLEQWEILKRKIEELSTASPDTQRAFERLFFSGAVEAELDKQGRVVIPQHLRDHAHIERDVYVNGVSSKVEIWAKDVWEEYSKRVQESYEEIAKTNIRL</sequence>
<feature type="domain" description="SpoVT-AbrB" evidence="8">
    <location>
        <begin position="77"/>
        <end position="120"/>
    </location>
</feature>
<dbReference type="PANTHER" id="PTHR34701">
    <property type="entry name" value="TRANSCRIPTIONAL REGULATOR MRAZ"/>
    <property type="match status" value="1"/>
</dbReference>
<accession>A0A4R1QZ58</accession>
<dbReference type="FunFam" id="3.40.1550.20:FF:000002">
    <property type="entry name" value="Transcriptional regulator MraZ"/>
    <property type="match status" value="1"/>
</dbReference>
<dbReference type="CDD" id="cd16321">
    <property type="entry name" value="MraZ_C"/>
    <property type="match status" value="1"/>
</dbReference>
<dbReference type="InterPro" id="IPR035642">
    <property type="entry name" value="MraZ_N"/>
</dbReference>
<evidence type="ECO:0000313" key="10">
    <source>
        <dbReference type="Proteomes" id="UP000295008"/>
    </source>
</evidence>
<dbReference type="Proteomes" id="UP000295008">
    <property type="component" value="Unassembled WGS sequence"/>
</dbReference>
<gene>
    <name evidence="7" type="primary">mraZ</name>
    <name evidence="9" type="ORF">EDC14_10438</name>
</gene>
<dbReference type="Pfam" id="PF02381">
    <property type="entry name" value="MraZ"/>
    <property type="match status" value="2"/>
</dbReference>
<dbReference type="GO" id="GO:0009295">
    <property type="term" value="C:nucleoid"/>
    <property type="evidence" value="ECO:0007669"/>
    <property type="project" value="UniProtKB-SubCell"/>
</dbReference>
<protein>
    <recommendedName>
        <fullName evidence="1 7">Transcriptional regulator MraZ</fullName>
    </recommendedName>
</protein>
<dbReference type="Gene3D" id="3.40.1550.20">
    <property type="entry name" value="Transcriptional regulator MraZ domain"/>
    <property type="match status" value="1"/>
</dbReference>
<evidence type="ECO:0000256" key="3">
    <source>
        <dbReference type="ARBA" id="ARBA00022737"/>
    </source>
</evidence>
<keyword evidence="2 7" id="KW-0963">Cytoplasm</keyword>
<dbReference type="InterPro" id="IPR003444">
    <property type="entry name" value="MraZ"/>
</dbReference>
<dbReference type="GO" id="GO:0000976">
    <property type="term" value="F:transcription cis-regulatory region binding"/>
    <property type="evidence" value="ECO:0007669"/>
    <property type="project" value="TreeGrafter"/>
</dbReference>
<dbReference type="GO" id="GO:0003700">
    <property type="term" value="F:DNA-binding transcription factor activity"/>
    <property type="evidence" value="ECO:0007669"/>
    <property type="project" value="UniProtKB-UniRule"/>
</dbReference>
<dbReference type="AlphaFoldDB" id="A0A4R1QZ58"/>
<comment type="similarity">
    <text evidence="7">Belongs to the MraZ family.</text>
</comment>
<keyword evidence="4 7" id="KW-0805">Transcription regulation</keyword>
<organism evidence="9 10">
    <name type="scientific">Hydrogenispora ethanolica</name>
    <dbReference type="NCBI Taxonomy" id="1082276"/>
    <lineage>
        <taxon>Bacteria</taxon>
        <taxon>Bacillati</taxon>
        <taxon>Bacillota</taxon>
        <taxon>Hydrogenispora</taxon>
    </lineage>
</organism>
<dbReference type="InterPro" id="IPR020603">
    <property type="entry name" value="MraZ_dom"/>
</dbReference>
<dbReference type="InterPro" id="IPR038619">
    <property type="entry name" value="MraZ_sf"/>
</dbReference>
<keyword evidence="3" id="KW-0677">Repeat</keyword>
<evidence type="ECO:0000256" key="7">
    <source>
        <dbReference type="HAMAP-Rule" id="MF_01008"/>
    </source>
</evidence>